<evidence type="ECO:0000256" key="1">
    <source>
        <dbReference type="ARBA" id="ARBA00006711"/>
    </source>
</evidence>
<comment type="function">
    <text evidence="11">Promotes RNA polymerase assembly. Latches the N- and C-terminal regions of the beta' subunit thereby facilitating its interaction with the beta and alpha subunits.</text>
</comment>
<evidence type="ECO:0000256" key="9">
    <source>
        <dbReference type="ARBA" id="ARBA00029924"/>
    </source>
</evidence>
<dbReference type="Gene3D" id="3.90.940.10">
    <property type="match status" value="1"/>
</dbReference>
<dbReference type="EC" id="2.7.7.6" evidence="2 11"/>
<evidence type="ECO:0000256" key="10">
    <source>
        <dbReference type="ARBA" id="ARBA00048552"/>
    </source>
</evidence>
<name>A0AAJ1BCU0_9ACTO</name>
<dbReference type="InterPro" id="IPR036161">
    <property type="entry name" value="RPB6/omega-like_sf"/>
</dbReference>
<comment type="catalytic activity">
    <reaction evidence="10 11">
        <text>RNA(n) + a ribonucleoside 5'-triphosphate = RNA(n+1) + diphosphate</text>
        <dbReference type="Rhea" id="RHEA:21248"/>
        <dbReference type="Rhea" id="RHEA-COMP:14527"/>
        <dbReference type="Rhea" id="RHEA-COMP:17342"/>
        <dbReference type="ChEBI" id="CHEBI:33019"/>
        <dbReference type="ChEBI" id="CHEBI:61557"/>
        <dbReference type="ChEBI" id="CHEBI:140395"/>
        <dbReference type="EC" id="2.7.7.6"/>
    </reaction>
</comment>
<dbReference type="PANTHER" id="PTHR34476:SF1">
    <property type="entry name" value="DNA-DIRECTED RNA POLYMERASE SUBUNIT OMEGA"/>
    <property type="match status" value="1"/>
</dbReference>
<accession>A0AAJ1BCU0</accession>
<dbReference type="AlphaFoldDB" id="A0AAJ1BCU0"/>
<reference evidence="12" key="1">
    <citation type="submission" date="2022-01" db="EMBL/GenBank/DDBJ databases">
        <title>Collection of gut derived symbiotic bacterial strains cultured from healthy donors.</title>
        <authorList>
            <person name="Lin H."/>
            <person name="Kohout C."/>
            <person name="Waligurski E."/>
            <person name="Pamer E.G."/>
        </authorList>
    </citation>
    <scope>NUCLEOTIDE SEQUENCE</scope>
    <source>
        <strain evidence="12">DFI.7.46</strain>
    </source>
</reference>
<dbReference type="GO" id="GO:0006351">
    <property type="term" value="P:DNA-templated transcription"/>
    <property type="evidence" value="ECO:0007669"/>
    <property type="project" value="UniProtKB-UniRule"/>
</dbReference>
<dbReference type="NCBIfam" id="TIGR00690">
    <property type="entry name" value="rpoZ"/>
    <property type="match status" value="1"/>
</dbReference>
<dbReference type="HAMAP" id="MF_00366">
    <property type="entry name" value="RNApol_bact_RpoZ"/>
    <property type="match status" value="1"/>
</dbReference>
<dbReference type="PANTHER" id="PTHR34476">
    <property type="entry name" value="DNA-DIRECTED RNA POLYMERASE SUBUNIT OMEGA"/>
    <property type="match status" value="1"/>
</dbReference>
<dbReference type="GO" id="GO:0000428">
    <property type="term" value="C:DNA-directed RNA polymerase complex"/>
    <property type="evidence" value="ECO:0007669"/>
    <property type="project" value="UniProtKB-KW"/>
</dbReference>
<dbReference type="SMART" id="SM01409">
    <property type="entry name" value="RNA_pol_Rpb6"/>
    <property type="match status" value="1"/>
</dbReference>
<evidence type="ECO:0000256" key="5">
    <source>
        <dbReference type="ARBA" id="ARBA00022679"/>
    </source>
</evidence>
<sequence>MSGTVASPEGITNPPIDDLLEKVESKYALVVYAAKRARQINTYNLEIAEGMFSTPGPLIDSTPEDKALGIALREIDQGVLNLKEHDDSSQD</sequence>
<dbReference type="InterPro" id="IPR003716">
    <property type="entry name" value="DNA-dir_RNA_pol_omega"/>
</dbReference>
<evidence type="ECO:0000256" key="6">
    <source>
        <dbReference type="ARBA" id="ARBA00022695"/>
    </source>
</evidence>
<protein>
    <recommendedName>
        <fullName evidence="3 11">DNA-directed RNA polymerase subunit omega</fullName>
        <shortName evidence="11">RNAP omega subunit</shortName>
        <ecNumber evidence="2 11">2.7.7.6</ecNumber>
    </recommendedName>
    <alternativeName>
        <fullName evidence="11">RNA polymerase omega subunit</fullName>
    </alternativeName>
    <alternativeName>
        <fullName evidence="9 11">Transcriptase subunit omega</fullName>
    </alternativeName>
</protein>
<evidence type="ECO:0000256" key="8">
    <source>
        <dbReference type="ARBA" id="ARBA00025935"/>
    </source>
</evidence>
<dbReference type="SUPFAM" id="SSF63562">
    <property type="entry name" value="RPB6/omega subunit-like"/>
    <property type="match status" value="1"/>
</dbReference>
<evidence type="ECO:0000313" key="12">
    <source>
        <dbReference type="EMBL" id="MCG4617690.1"/>
    </source>
</evidence>
<organism evidence="12 13">
    <name type="scientific">Varibaculum cambriense</name>
    <dbReference type="NCBI Taxonomy" id="184870"/>
    <lineage>
        <taxon>Bacteria</taxon>
        <taxon>Bacillati</taxon>
        <taxon>Actinomycetota</taxon>
        <taxon>Actinomycetes</taxon>
        <taxon>Actinomycetales</taxon>
        <taxon>Actinomycetaceae</taxon>
        <taxon>Varibaculum</taxon>
    </lineage>
</organism>
<proteinExistence type="inferred from homology"/>
<dbReference type="EMBL" id="JAKNHJ010000006">
    <property type="protein sequence ID" value="MCG4617690.1"/>
    <property type="molecule type" value="Genomic_DNA"/>
</dbReference>
<dbReference type="InterPro" id="IPR006110">
    <property type="entry name" value="Pol_omega/Rpo6/RPB6"/>
</dbReference>
<gene>
    <name evidence="11 12" type="primary">rpoZ</name>
    <name evidence="12" type="ORF">L0M99_04160</name>
</gene>
<keyword evidence="4 11" id="KW-0240">DNA-directed RNA polymerase</keyword>
<dbReference type="GO" id="GO:0003899">
    <property type="term" value="F:DNA-directed RNA polymerase activity"/>
    <property type="evidence" value="ECO:0007669"/>
    <property type="project" value="UniProtKB-UniRule"/>
</dbReference>
<comment type="subunit">
    <text evidence="8 11">The RNAP catalytic core consists of 2 alpha, 1 beta, 1 beta' and 1 omega subunit. When a sigma factor is associated with the core the holoenzyme is formed, which can initiate transcription.</text>
</comment>
<dbReference type="Pfam" id="PF01192">
    <property type="entry name" value="RNA_pol_Rpb6"/>
    <property type="match status" value="1"/>
</dbReference>
<keyword evidence="7 11" id="KW-0804">Transcription</keyword>
<evidence type="ECO:0000256" key="2">
    <source>
        <dbReference type="ARBA" id="ARBA00012418"/>
    </source>
</evidence>
<keyword evidence="6 11" id="KW-0548">Nucleotidyltransferase</keyword>
<evidence type="ECO:0000256" key="3">
    <source>
        <dbReference type="ARBA" id="ARBA00013725"/>
    </source>
</evidence>
<evidence type="ECO:0000256" key="11">
    <source>
        <dbReference type="HAMAP-Rule" id="MF_00366"/>
    </source>
</evidence>
<comment type="similarity">
    <text evidence="1 11">Belongs to the RNA polymerase subunit omega family.</text>
</comment>
<keyword evidence="5 11" id="KW-0808">Transferase</keyword>
<evidence type="ECO:0000256" key="4">
    <source>
        <dbReference type="ARBA" id="ARBA00022478"/>
    </source>
</evidence>
<comment type="caution">
    <text evidence="12">The sequence shown here is derived from an EMBL/GenBank/DDBJ whole genome shotgun (WGS) entry which is preliminary data.</text>
</comment>
<evidence type="ECO:0000256" key="7">
    <source>
        <dbReference type="ARBA" id="ARBA00023163"/>
    </source>
</evidence>
<dbReference type="RefSeq" id="WP_238127857.1">
    <property type="nucleotide sequence ID" value="NZ_JAGZVZ010000010.1"/>
</dbReference>
<dbReference type="GO" id="GO:0003677">
    <property type="term" value="F:DNA binding"/>
    <property type="evidence" value="ECO:0007669"/>
    <property type="project" value="UniProtKB-UniRule"/>
</dbReference>
<evidence type="ECO:0000313" key="13">
    <source>
        <dbReference type="Proteomes" id="UP001200537"/>
    </source>
</evidence>
<dbReference type="Proteomes" id="UP001200537">
    <property type="component" value="Unassembled WGS sequence"/>
</dbReference>